<dbReference type="RefSeq" id="WP_005307091.1">
    <property type="nucleotide sequence ID" value="NC_014259.1"/>
</dbReference>
<dbReference type="InterPro" id="IPR029058">
    <property type="entry name" value="AB_hydrolase_fold"/>
</dbReference>
<dbReference type="InterPro" id="IPR005152">
    <property type="entry name" value="Lipase_secreted"/>
</dbReference>
<evidence type="ECO:0000256" key="2">
    <source>
        <dbReference type="SAM" id="SignalP"/>
    </source>
</evidence>
<dbReference type="EMBL" id="CP002080">
    <property type="protein sequence ID" value="ADI89994.1"/>
    <property type="molecule type" value="Genomic_DNA"/>
</dbReference>
<dbReference type="Proteomes" id="UP000000392">
    <property type="component" value="Chromosome"/>
</dbReference>
<dbReference type="PANTHER" id="PTHR34853">
    <property type="match status" value="1"/>
</dbReference>
<dbReference type="GO" id="GO:0016042">
    <property type="term" value="P:lipid catabolic process"/>
    <property type="evidence" value="ECO:0007669"/>
    <property type="project" value="InterPro"/>
</dbReference>
<feature type="chain" id="PRO_5043012747" description="Triacylglycerol lipase" evidence="2">
    <location>
        <begin position="20"/>
        <end position="409"/>
    </location>
</feature>
<gene>
    <name evidence="3" type="ordered locus">AOLE_05485</name>
</gene>
<dbReference type="KEGG" id="acd:AOLE_05485"/>
<accession>A0AAN0P705</accession>
<proteinExistence type="predicted"/>
<protein>
    <recommendedName>
        <fullName evidence="5">Triacylglycerol lipase</fullName>
    </recommendedName>
</protein>
<dbReference type="PANTHER" id="PTHR34853:SF1">
    <property type="entry name" value="LIPASE 5"/>
    <property type="match status" value="1"/>
</dbReference>
<name>A0AAN0P705_ACISD</name>
<dbReference type="SUPFAM" id="SSF53474">
    <property type="entry name" value="alpha/beta-Hydrolases"/>
    <property type="match status" value="1"/>
</dbReference>
<feature type="compositionally biased region" description="Polar residues" evidence="1">
    <location>
        <begin position="25"/>
        <end position="43"/>
    </location>
</feature>
<dbReference type="GeneID" id="9381523"/>
<dbReference type="Gene3D" id="3.40.50.1820">
    <property type="entry name" value="alpha/beta hydrolase"/>
    <property type="match status" value="1"/>
</dbReference>
<dbReference type="PIRSF" id="PIRSF029171">
    <property type="entry name" value="Esterase_LipA"/>
    <property type="match status" value="1"/>
</dbReference>
<dbReference type="GO" id="GO:0004806">
    <property type="term" value="F:triacylglycerol lipase activity"/>
    <property type="evidence" value="ECO:0007669"/>
    <property type="project" value="InterPro"/>
</dbReference>
<feature type="region of interest" description="Disordered" evidence="1">
    <location>
        <begin position="23"/>
        <end position="43"/>
    </location>
</feature>
<organism evidence="3 4">
    <name type="scientific">Acinetobacter oleivorans (strain JCM 16667 / KCTC 23045 / DR1)</name>
    <dbReference type="NCBI Taxonomy" id="436717"/>
    <lineage>
        <taxon>Bacteria</taxon>
        <taxon>Pseudomonadati</taxon>
        <taxon>Pseudomonadota</taxon>
        <taxon>Gammaproteobacteria</taxon>
        <taxon>Moraxellales</taxon>
        <taxon>Moraxellaceae</taxon>
        <taxon>Acinetobacter</taxon>
    </lineage>
</organism>
<dbReference type="PROSITE" id="PS51257">
    <property type="entry name" value="PROKAR_LIPOPROTEIN"/>
    <property type="match status" value="1"/>
</dbReference>
<evidence type="ECO:0000256" key="1">
    <source>
        <dbReference type="SAM" id="MobiDB-lite"/>
    </source>
</evidence>
<keyword evidence="2" id="KW-0732">Signal</keyword>
<feature type="signal peptide" evidence="2">
    <location>
        <begin position="1"/>
        <end position="19"/>
    </location>
</feature>
<dbReference type="AlphaFoldDB" id="A0AAN0P705"/>
<reference evidence="3 4" key="1">
    <citation type="journal article" date="2010" name="J. Bacteriol.">
        <title>Complete genome sequence of the diesel-degrading Acinetobacter sp. strain DR1.</title>
        <authorList>
            <person name="Jung J."/>
            <person name="Baek J.H."/>
            <person name="Park W."/>
        </authorList>
    </citation>
    <scope>NUCLEOTIDE SEQUENCE [LARGE SCALE GENOMIC DNA]</scope>
    <source>
        <strain evidence="4">JCM 16667 / KCTC 23045 / DR1</strain>
    </source>
</reference>
<evidence type="ECO:0000313" key="3">
    <source>
        <dbReference type="EMBL" id="ADI89994.1"/>
    </source>
</evidence>
<sequence length="409" mass="42695">MKMKLFMTSVLSTSLLLTACGGGSSDDSPVSTNPSGTPTNNIQNPVVKVDAYTSTNLGSVAAESSILTYKMLGQSGQEVQATSLVFTPNTPAPAGGWPIVVWAHGTTGVADACAPSKAALTDSTKDLISKLLAAGYVVVAPDYEGLGTAGIHPFLNVKSEAYSITDAVVATRNYLSQRNLLTSKKWLTVGHSQGGHAALSAAQYASRAQLDYKGTVAVAPASNLGFILVAGEAQVANQPIGVKIGTYAQLDTYTALVTAGIRNTQPSFDYGQVFTSQISGIAAQAETICAGPLEDVFKKAMDDYKKANGGTLDGYTRTQPNFMAVPLVKTFLDKDSQPLQAKVSTPVIIYQGLADTTVPKVATDILISNATVVGTKINSYVTGNWDHNTAMSSNVDNIVGNVQTLLTAQ</sequence>
<evidence type="ECO:0000313" key="4">
    <source>
        <dbReference type="Proteomes" id="UP000000392"/>
    </source>
</evidence>
<dbReference type="Pfam" id="PF03583">
    <property type="entry name" value="LIP"/>
    <property type="match status" value="1"/>
</dbReference>
<evidence type="ECO:0008006" key="5">
    <source>
        <dbReference type="Google" id="ProtNLM"/>
    </source>
</evidence>